<dbReference type="PANTHER" id="PTHR46637:SF1">
    <property type="entry name" value="BLL5188 PROTEIN"/>
    <property type="match status" value="1"/>
</dbReference>
<organism evidence="2 3">
    <name type="scientific">Acidovorax delafieldii 2AN</name>
    <dbReference type="NCBI Taxonomy" id="573060"/>
    <lineage>
        <taxon>Bacteria</taxon>
        <taxon>Pseudomonadati</taxon>
        <taxon>Pseudomonadota</taxon>
        <taxon>Betaproteobacteria</taxon>
        <taxon>Burkholderiales</taxon>
        <taxon>Comamonadaceae</taxon>
        <taxon>Acidovorax</taxon>
    </lineage>
</organism>
<keyword evidence="3" id="KW-1185">Reference proteome</keyword>
<dbReference type="Proteomes" id="UP000003856">
    <property type="component" value="Unassembled WGS sequence"/>
</dbReference>
<accession>C5T788</accession>
<comment type="caution">
    <text evidence="2">The sequence shown here is derived from an EMBL/GenBank/DDBJ whole genome shotgun (WGS) entry which is preliminary data.</text>
</comment>
<proteinExistence type="predicted"/>
<name>C5T788_ACIDE</name>
<sequence>MLYLYRADILWRDRPERFVDFRVVHLRHMRWSRSGVWERVFKALAQQANKE</sequence>
<reference evidence="2 3" key="1">
    <citation type="submission" date="2009-05" db="EMBL/GenBank/DDBJ databases">
        <title>The draft genome of Acidovorax delafieldii 2AN.</title>
        <authorList>
            <consortium name="US DOE Joint Genome Institute (JGI-PGF)"/>
            <person name="Lucas S."/>
            <person name="Copeland A."/>
            <person name="Lapidus A."/>
            <person name="Glavina del Rio T."/>
            <person name="Tice H."/>
            <person name="Bruce D."/>
            <person name="Goodwin L."/>
            <person name="Pitluck S."/>
            <person name="Larimer F."/>
            <person name="Land M.L."/>
            <person name="Hauser L."/>
            <person name="Shelobolina E.S."/>
            <person name="Picardal F."/>
            <person name="Roden E."/>
            <person name="Emerson D."/>
        </authorList>
    </citation>
    <scope>NUCLEOTIDE SEQUENCE [LARGE SCALE GENOMIC DNA]</scope>
    <source>
        <strain evidence="2 3">2AN</strain>
    </source>
</reference>
<dbReference type="PATRIC" id="fig|573060.9.peg.2298"/>
<dbReference type="PANTHER" id="PTHR46637">
    <property type="entry name" value="TIS1421-TRANSPOSASE PROTEIN A"/>
    <property type="match status" value="1"/>
</dbReference>
<evidence type="ECO:0000313" key="2">
    <source>
        <dbReference type="EMBL" id="EER59656.1"/>
    </source>
</evidence>
<dbReference type="InterPro" id="IPR052909">
    <property type="entry name" value="Transposase_6_like"/>
</dbReference>
<dbReference type="InterPro" id="IPR025161">
    <property type="entry name" value="IS402-like_dom"/>
</dbReference>
<gene>
    <name evidence="2" type="ORF">AcdelDRAFT_2768</name>
</gene>
<dbReference type="Pfam" id="PF13340">
    <property type="entry name" value="DUF4096"/>
    <property type="match status" value="1"/>
</dbReference>
<feature type="domain" description="Insertion element IS402-like" evidence="1">
    <location>
        <begin position="1"/>
        <end position="41"/>
    </location>
</feature>
<dbReference type="EMBL" id="ACQT01000107">
    <property type="protein sequence ID" value="EER59656.1"/>
    <property type="molecule type" value="Genomic_DNA"/>
</dbReference>
<evidence type="ECO:0000313" key="3">
    <source>
        <dbReference type="Proteomes" id="UP000003856"/>
    </source>
</evidence>
<evidence type="ECO:0000259" key="1">
    <source>
        <dbReference type="Pfam" id="PF13340"/>
    </source>
</evidence>
<dbReference type="AlphaFoldDB" id="C5T788"/>
<protein>
    <submittedName>
        <fullName evidence="2">Transposase IS4 family protein</fullName>
    </submittedName>
</protein>